<accession>A0A1G7VHC6</accession>
<sequence length="57" mass="6606">MGSKLETWRRSVNLSRCRQMSVKSWSEGEDQGFRSLLKRQNPAALSFYTRLIDLTVA</sequence>
<name>A0A1G7VHC6_9PSED</name>
<protein>
    <submittedName>
        <fullName evidence="1">Uncharacterized protein</fullName>
    </submittedName>
</protein>
<dbReference type="STRING" id="89065.SAMN05216605_102505"/>
<keyword evidence="2" id="KW-1185">Reference proteome</keyword>
<evidence type="ECO:0000313" key="2">
    <source>
        <dbReference type="Proteomes" id="UP000182894"/>
    </source>
</evidence>
<proteinExistence type="predicted"/>
<dbReference type="Proteomes" id="UP000182894">
    <property type="component" value="Unassembled WGS sequence"/>
</dbReference>
<dbReference type="AlphaFoldDB" id="A0A1G7VHC6"/>
<gene>
    <name evidence="1" type="ORF">SAMN05216605_102505</name>
</gene>
<reference evidence="2" key="1">
    <citation type="submission" date="2016-10" db="EMBL/GenBank/DDBJ databases">
        <authorList>
            <person name="Varghese N."/>
            <person name="Submissions S."/>
        </authorList>
    </citation>
    <scope>NUCLEOTIDE SEQUENCE [LARGE SCALE GENOMIC DNA]</scope>
    <source>
        <strain evidence="2">ATCC 700689</strain>
    </source>
</reference>
<evidence type="ECO:0000313" key="1">
    <source>
        <dbReference type="EMBL" id="SDG59225.1"/>
    </source>
</evidence>
<organism evidence="1 2">
    <name type="scientific">Pseudomonas abietaniphila</name>
    <dbReference type="NCBI Taxonomy" id="89065"/>
    <lineage>
        <taxon>Bacteria</taxon>
        <taxon>Pseudomonadati</taxon>
        <taxon>Pseudomonadota</taxon>
        <taxon>Gammaproteobacteria</taxon>
        <taxon>Pseudomonadales</taxon>
        <taxon>Pseudomonadaceae</taxon>
        <taxon>Pseudomonas</taxon>
    </lineage>
</organism>
<dbReference type="EMBL" id="FNCO01000002">
    <property type="protein sequence ID" value="SDG59225.1"/>
    <property type="molecule type" value="Genomic_DNA"/>
</dbReference>